<dbReference type="AlphaFoldDB" id="A0A0C2HRK6"/>
<evidence type="ECO:0000313" key="8">
    <source>
        <dbReference type="Proteomes" id="UP000035068"/>
    </source>
</evidence>
<evidence type="ECO:0000256" key="5">
    <source>
        <dbReference type="ARBA" id="ARBA00023136"/>
    </source>
</evidence>
<proteinExistence type="predicted"/>
<dbReference type="InterPro" id="IPR050833">
    <property type="entry name" value="Poly_Biosynth_Transport"/>
</dbReference>
<evidence type="ECO:0000256" key="3">
    <source>
        <dbReference type="ARBA" id="ARBA00022692"/>
    </source>
</evidence>
<protein>
    <recommendedName>
        <fullName evidence="9">Polysaccharide biosynthesis protein C-terminal domain-containing protein</fullName>
    </recommendedName>
</protein>
<evidence type="ECO:0000256" key="2">
    <source>
        <dbReference type="ARBA" id="ARBA00022475"/>
    </source>
</evidence>
<comment type="subcellular location">
    <subcellularLocation>
        <location evidence="1">Cell membrane</location>
        <topology evidence="1">Multi-pass membrane protein</topology>
    </subcellularLocation>
</comment>
<feature type="transmembrane region" description="Helical" evidence="6">
    <location>
        <begin position="58"/>
        <end position="75"/>
    </location>
</feature>
<dbReference type="Proteomes" id="UP000035068">
    <property type="component" value="Unassembled WGS sequence"/>
</dbReference>
<feature type="transmembrane region" description="Helical" evidence="6">
    <location>
        <begin position="105"/>
        <end position="127"/>
    </location>
</feature>
<feature type="transmembrane region" description="Helical" evidence="6">
    <location>
        <begin position="423"/>
        <end position="443"/>
    </location>
</feature>
<evidence type="ECO:0000313" key="7">
    <source>
        <dbReference type="EMBL" id="KIH75412.1"/>
    </source>
</evidence>
<feature type="transmembrane region" description="Helical" evidence="6">
    <location>
        <begin position="363"/>
        <end position="386"/>
    </location>
</feature>
<accession>A0A0C2HRK6</accession>
<evidence type="ECO:0000256" key="1">
    <source>
        <dbReference type="ARBA" id="ARBA00004651"/>
    </source>
</evidence>
<evidence type="ECO:0000256" key="4">
    <source>
        <dbReference type="ARBA" id="ARBA00022989"/>
    </source>
</evidence>
<keyword evidence="2" id="KW-1003">Cell membrane</keyword>
<dbReference type="EMBL" id="JWJD01000011">
    <property type="protein sequence ID" value="KIH75412.1"/>
    <property type="molecule type" value="Genomic_DNA"/>
</dbReference>
<evidence type="ECO:0000256" key="6">
    <source>
        <dbReference type="SAM" id="Phobius"/>
    </source>
</evidence>
<keyword evidence="4 6" id="KW-1133">Transmembrane helix</keyword>
<keyword evidence="8" id="KW-1185">Reference proteome</keyword>
<dbReference type="Pfam" id="PF01943">
    <property type="entry name" value="Polysacc_synt"/>
    <property type="match status" value="1"/>
</dbReference>
<keyword evidence="3 6" id="KW-0812">Transmembrane</keyword>
<dbReference type="PANTHER" id="PTHR30250:SF31">
    <property type="entry name" value="INNER MEMBRANE PROTEIN YGHQ"/>
    <property type="match status" value="1"/>
</dbReference>
<dbReference type="InterPro" id="IPR002797">
    <property type="entry name" value="Polysacc_synth"/>
</dbReference>
<feature type="transmembrane region" description="Helical" evidence="6">
    <location>
        <begin position="393"/>
        <end position="411"/>
    </location>
</feature>
<gene>
    <name evidence="7" type="ORF">GFER_16625</name>
</gene>
<reference evidence="7 8" key="1">
    <citation type="submission" date="2014-12" db="EMBL/GenBank/DDBJ databases">
        <title>Genomes of Geoalkalibacter ferrihydriticus and Geoalkalibacter subterraneus, two haloalkaliphilic metal-reducing members of the Geobacteraceae.</title>
        <authorList>
            <person name="Badalamenti J.P."/>
            <person name="Torres C.I."/>
            <person name="Krajmalnik-Brown R."/>
            <person name="Bond D.R."/>
        </authorList>
    </citation>
    <scope>NUCLEOTIDE SEQUENCE [LARGE SCALE GENOMIC DNA]</scope>
    <source>
        <strain evidence="7 8">DSM 17813</strain>
    </source>
</reference>
<sequence>MLAKAFRSIGSPRQWVQDDLLRRLFKNAAVLFSGNMIASLLGLASLALTARALGVEQFGFLVLITTYVLIVDRLVNFQSWQAIIKYGADALEKERREDFKSLIKFGFLLDGATAVLGAVVAACAAWFVGQWRGWDDQLVLMAALYSFTILFHINGTPTAILRLFNKFKLVAYQNVIASVIKLVGVTIAFFSGAGLWAFLLVWAVVDVVGKLVLVFFAGQELTAKGYRGLWGSSTKAISQKFKGIWAFVWTTNINSSIRMTSRELDVMIIAGFLGPAAVGLYKIAKQFASVIQKTIDPLYQAIYPELAKLFTRGEIKNFIFFGLRSSLIAGMFAALVWLGFYFFSEYIFLFTVGAEYLDAVGVLLWYMMAIVVATIAFPLQPAMLAMGLPHTTFWVHIGSTIVYFSVLYVALPSLGLIGAGVAYLVYYLSWSCAMLAIEAYLLARRV</sequence>
<organism evidence="7 8">
    <name type="scientific">Geoalkalibacter ferrihydriticus DSM 17813</name>
    <dbReference type="NCBI Taxonomy" id="1121915"/>
    <lineage>
        <taxon>Bacteria</taxon>
        <taxon>Pseudomonadati</taxon>
        <taxon>Thermodesulfobacteriota</taxon>
        <taxon>Desulfuromonadia</taxon>
        <taxon>Desulfuromonadales</taxon>
        <taxon>Geoalkalibacteraceae</taxon>
        <taxon>Geoalkalibacter</taxon>
    </lineage>
</organism>
<comment type="caution">
    <text evidence="7">The sequence shown here is derived from an EMBL/GenBank/DDBJ whole genome shotgun (WGS) entry which is preliminary data.</text>
</comment>
<feature type="transmembrane region" description="Helical" evidence="6">
    <location>
        <begin position="139"/>
        <end position="161"/>
    </location>
</feature>
<dbReference type="GO" id="GO:0005886">
    <property type="term" value="C:plasma membrane"/>
    <property type="evidence" value="ECO:0007669"/>
    <property type="project" value="UniProtKB-SubCell"/>
</dbReference>
<dbReference type="RefSeq" id="WP_040101173.1">
    <property type="nucleotide sequence ID" value="NZ_JWJD01000011.1"/>
</dbReference>
<feature type="transmembrane region" description="Helical" evidence="6">
    <location>
        <begin position="318"/>
        <end position="343"/>
    </location>
</feature>
<keyword evidence="5 6" id="KW-0472">Membrane</keyword>
<name>A0A0C2HRK6_9BACT</name>
<evidence type="ECO:0008006" key="9">
    <source>
        <dbReference type="Google" id="ProtNLM"/>
    </source>
</evidence>
<dbReference type="PANTHER" id="PTHR30250">
    <property type="entry name" value="PST FAMILY PREDICTED COLANIC ACID TRANSPORTER"/>
    <property type="match status" value="1"/>
</dbReference>
<feature type="transmembrane region" description="Helical" evidence="6">
    <location>
        <begin position="29"/>
        <end position="52"/>
    </location>
</feature>